<keyword evidence="3" id="KW-1185">Reference proteome</keyword>
<evidence type="ECO:0000313" key="3">
    <source>
        <dbReference type="Proteomes" id="UP000638848"/>
    </source>
</evidence>
<evidence type="ECO:0000256" key="1">
    <source>
        <dbReference type="SAM" id="MobiDB-lite"/>
    </source>
</evidence>
<dbReference type="Proteomes" id="UP000638848">
    <property type="component" value="Unassembled WGS sequence"/>
</dbReference>
<reference evidence="2" key="2">
    <citation type="submission" date="2020-09" db="EMBL/GenBank/DDBJ databases">
        <authorList>
            <person name="Sun Q."/>
            <person name="Zhou Y."/>
        </authorList>
    </citation>
    <scope>NUCLEOTIDE SEQUENCE</scope>
    <source>
        <strain evidence="2">CGMCC 1.12187</strain>
    </source>
</reference>
<sequence>MNDVFMLTRAGGTAVTPLPPPPFNGNHWELTARSDVTDLNTFSGCRGRPGNLPATLRPHH</sequence>
<accession>A0A917H6Z6</accession>
<name>A0A917H6Z6_9MICC</name>
<organism evidence="2 3">
    <name type="scientific">Kocuria dechangensis</name>
    <dbReference type="NCBI Taxonomy" id="1176249"/>
    <lineage>
        <taxon>Bacteria</taxon>
        <taxon>Bacillati</taxon>
        <taxon>Actinomycetota</taxon>
        <taxon>Actinomycetes</taxon>
        <taxon>Micrococcales</taxon>
        <taxon>Micrococcaceae</taxon>
        <taxon>Kocuria</taxon>
    </lineage>
</organism>
<comment type="caution">
    <text evidence="2">The sequence shown here is derived from an EMBL/GenBank/DDBJ whole genome shotgun (WGS) entry which is preliminary data.</text>
</comment>
<evidence type="ECO:0000313" key="2">
    <source>
        <dbReference type="EMBL" id="GGG69822.1"/>
    </source>
</evidence>
<dbReference type="AlphaFoldDB" id="A0A917H6Z6"/>
<dbReference type="EMBL" id="BMEQ01000036">
    <property type="protein sequence ID" value="GGG69822.1"/>
    <property type="molecule type" value="Genomic_DNA"/>
</dbReference>
<feature type="region of interest" description="Disordered" evidence="1">
    <location>
        <begin position="41"/>
        <end position="60"/>
    </location>
</feature>
<protein>
    <submittedName>
        <fullName evidence="2">Uncharacterized protein</fullName>
    </submittedName>
</protein>
<gene>
    <name evidence="2" type="ORF">GCM10011374_37910</name>
</gene>
<reference evidence="2" key="1">
    <citation type="journal article" date="2014" name="Int. J. Syst. Evol. Microbiol.">
        <title>Complete genome sequence of Corynebacterium casei LMG S-19264T (=DSM 44701T), isolated from a smear-ripened cheese.</title>
        <authorList>
            <consortium name="US DOE Joint Genome Institute (JGI-PGF)"/>
            <person name="Walter F."/>
            <person name="Albersmeier A."/>
            <person name="Kalinowski J."/>
            <person name="Ruckert C."/>
        </authorList>
    </citation>
    <scope>NUCLEOTIDE SEQUENCE</scope>
    <source>
        <strain evidence="2">CGMCC 1.12187</strain>
    </source>
</reference>
<proteinExistence type="predicted"/>